<keyword evidence="2" id="KW-1185">Reference proteome</keyword>
<protein>
    <submittedName>
        <fullName evidence="1">Uncharacterized protein</fullName>
    </submittedName>
</protein>
<reference evidence="1 2" key="1">
    <citation type="journal article" date="2019" name="Nat. Ecol. Evol.">
        <title>Megaphylogeny resolves global patterns of mushroom evolution.</title>
        <authorList>
            <person name="Varga T."/>
            <person name="Krizsan K."/>
            <person name="Foldi C."/>
            <person name="Dima B."/>
            <person name="Sanchez-Garcia M."/>
            <person name="Sanchez-Ramirez S."/>
            <person name="Szollosi G.J."/>
            <person name="Szarkandi J.G."/>
            <person name="Papp V."/>
            <person name="Albert L."/>
            <person name="Andreopoulos W."/>
            <person name="Angelini C."/>
            <person name="Antonin V."/>
            <person name="Barry K.W."/>
            <person name="Bougher N.L."/>
            <person name="Buchanan P."/>
            <person name="Buyck B."/>
            <person name="Bense V."/>
            <person name="Catcheside P."/>
            <person name="Chovatia M."/>
            <person name="Cooper J."/>
            <person name="Damon W."/>
            <person name="Desjardin D."/>
            <person name="Finy P."/>
            <person name="Geml J."/>
            <person name="Haridas S."/>
            <person name="Hughes K."/>
            <person name="Justo A."/>
            <person name="Karasinski D."/>
            <person name="Kautmanova I."/>
            <person name="Kiss B."/>
            <person name="Kocsube S."/>
            <person name="Kotiranta H."/>
            <person name="LaButti K.M."/>
            <person name="Lechner B.E."/>
            <person name="Liimatainen K."/>
            <person name="Lipzen A."/>
            <person name="Lukacs Z."/>
            <person name="Mihaltcheva S."/>
            <person name="Morgado L.N."/>
            <person name="Niskanen T."/>
            <person name="Noordeloos M.E."/>
            <person name="Ohm R.A."/>
            <person name="Ortiz-Santana B."/>
            <person name="Ovrebo C."/>
            <person name="Racz N."/>
            <person name="Riley R."/>
            <person name="Savchenko A."/>
            <person name="Shiryaev A."/>
            <person name="Soop K."/>
            <person name="Spirin V."/>
            <person name="Szebenyi C."/>
            <person name="Tomsovsky M."/>
            <person name="Tulloss R.E."/>
            <person name="Uehling J."/>
            <person name="Grigoriev I.V."/>
            <person name="Vagvolgyi C."/>
            <person name="Papp T."/>
            <person name="Martin F.M."/>
            <person name="Miettinen O."/>
            <person name="Hibbett D.S."/>
            <person name="Nagy L.G."/>
        </authorList>
    </citation>
    <scope>NUCLEOTIDE SEQUENCE [LARGE SCALE GENOMIC DNA]</scope>
    <source>
        <strain evidence="1 2">OMC1185</strain>
    </source>
</reference>
<name>A0A5C3N027_9AGAM</name>
<sequence>MAAGTYAGPSEVVPAQVKELAVLVKQSKSMIAFYDSSIGAATNAALVRLGEESILKYAVSSEGDSIQEGPTGGLTDPSQADLCMILGCSPRTDIRIPSPLVVVHTQPTQFDEKATLHIGAPVEEVLRALITELRGAAPHATLSQPQSEEEAFQRAIPKGSVAILNEGLPEELEGEGDNI</sequence>
<accession>A0A5C3N027</accession>
<dbReference type="AlphaFoldDB" id="A0A5C3N027"/>
<dbReference type="EMBL" id="ML213513">
    <property type="protein sequence ID" value="TFK50513.1"/>
    <property type="molecule type" value="Genomic_DNA"/>
</dbReference>
<gene>
    <name evidence="1" type="ORF">OE88DRAFT_1726386</name>
</gene>
<organism evidence="1 2">
    <name type="scientific">Heliocybe sulcata</name>
    <dbReference type="NCBI Taxonomy" id="5364"/>
    <lineage>
        <taxon>Eukaryota</taxon>
        <taxon>Fungi</taxon>
        <taxon>Dikarya</taxon>
        <taxon>Basidiomycota</taxon>
        <taxon>Agaricomycotina</taxon>
        <taxon>Agaricomycetes</taxon>
        <taxon>Gloeophyllales</taxon>
        <taxon>Gloeophyllaceae</taxon>
        <taxon>Heliocybe</taxon>
    </lineage>
</organism>
<evidence type="ECO:0000313" key="2">
    <source>
        <dbReference type="Proteomes" id="UP000305948"/>
    </source>
</evidence>
<evidence type="ECO:0000313" key="1">
    <source>
        <dbReference type="EMBL" id="TFK50513.1"/>
    </source>
</evidence>
<proteinExistence type="predicted"/>
<dbReference type="Proteomes" id="UP000305948">
    <property type="component" value="Unassembled WGS sequence"/>
</dbReference>